<feature type="transmembrane region" description="Helical" evidence="1">
    <location>
        <begin position="106"/>
        <end position="127"/>
    </location>
</feature>
<evidence type="ECO:0000313" key="4">
    <source>
        <dbReference type="Proteomes" id="UP000048908"/>
    </source>
</evidence>
<dbReference type="GO" id="GO:0006508">
    <property type="term" value="P:proteolysis"/>
    <property type="evidence" value="ECO:0007669"/>
    <property type="project" value="UniProtKB-KW"/>
</dbReference>
<feature type="transmembrane region" description="Helical" evidence="1">
    <location>
        <begin position="65"/>
        <end position="86"/>
    </location>
</feature>
<organism evidence="3 4">
    <name type="scientific">Jannaschia rubra</name>
    <dbReference type="NCBI Taxonomy" id="282197"/>
    <lineage>
        <taxon>Bacteria</taxon>
        <taxon>Pseudomonadati</taxon>
        <taxon>Pseudomonadota</taxon>
        <taxon>Alphaproteobacteria</taxon>
        <taxon>Rhodobacterales</taxon>
        <taxon>Roseobacteraceae</taxon>
        <taxon>Jannaschia</taxon>
    </lineage>
</organism>
<keyword evidence="3" id="KW-0645">Protease</keyword>
<dbReference type="GO" id="GO:0004190">
    <property type="term" value="F:aspartic-type endopeptidase activity"/>
    <property type="evidence" value="ECO:0007669"/>
    <property type="project" value="InterPro"/>
</dbReference>
<dbReference type="Gene3D" id="1.20.120.1220">
    <property type="match status" value="1"/>
</dbReference>
<dbReference type="RefSeq" id="WP_055683201.1">
    <property type="nucleotide sequence ID" value="NZ_CXPG01000020.1"/>
</dbReference>
<proteinExistence type="predicted"/>
<dbReference type="EMBL" id="CXPG01000020">
    <property type="protein sequence ID" value="CTQ33840.1"/>
    <property type="molecule type" value="Genomic_DNA"/>
</dbReference>
<keyword evidence="1" id="KW-0472">Membrane</keyword>
<evidence type="ECO:0000259" key="2">
    <source>
        <dbReference type="Pfam" id="PF01478"/>
    </source>
</evidence>
<feature type="domain" description="Prepilin type IV endopeptidase peptidase" evidence="2">
    <location>
        <begin position="18"/>
        <end position="116"/>
    </location>
</feature>
<feature type="transmembrane region" description="Helical" evidence="1">
    <location>
        <begin position="147"/>
        <end position="165"/>
    </location>
</feature>
<dbReference type="GO" id="GO:0016020">
    <property type="term" value="C:membrane"/>
    <property type="evidence" value="ECO:0007669"/>
    <property type="project" value="InterPro"/>
</dbReference>
<dbReference type="AlphaFoldDB" id="A0A0M6XRY5"/>
<gene>
    <name evidence="3" type="ORF">JAN5088_02626</name>
</gene>
<sequence>MFTDLAITQTQAIVFGLLTLPICLWVVYTDVARMKIRNEAVLTLLAVFVVAGAFVMPLGEYAWRYVHFVVALTVCFGLTMTIGMGAGDSKFIAAVAPLVALGDLRAIAVIYAFWSIVLLVGMMTARRSSALRTAAPGWIWFEDDRKGYVPFGLALAPTVSTYFYLGAMAG</sequence>
<feature type="transmembrane region" description="Helical" evidence="1">
    <location>
        <begin position="6"/>
        <end position="28"/>
    </location>
</feature>
<evidence type="ECO:0000256" key="1">
    <source>
        <dbReference type="SAM" id="Phobius"/>
    </source>
</evidence>
<keyword evidence="1" id="KW-1133">Transmembrane helix</keyword>
<feature type="transmembrane region" description="Helical" evidence="1">
    <location>
        <begin position="40"/>
        <end position="59"/>
    </location>
</feature>
<evidence type="ECO:0000313" key="3">
    <source>
        <dbReference type="EMBL" id="CTQ33840.1"/>
    </source>
</evidence>
<dbReference type="STRING" id="282197.SAMN04488517_102676"/>
<keyword evidence="4" id="KW-1185">Reference proteome</keyword>
<keyword evidence="1" id="KW-0812">Transmembrane</keyword>
<dbReference type="Pfam" id="PF01478">
    <property type="entry name" value="Peptidase_A24"/>
    <property type="match status" value="1"/>
</dbReference>
<dbReference type="InterPro" id="IPR000045">
    <property type="entry name" value="Prepilin_IV_endopep_pep"/>
</dbReference>
<dbReference type="OrthoDB" id="7709484at2"/>
<reference evidence="3 4" key="1">
    <citation type="submission" date="2015-07" db="EMBL/GenBank/DDBJ databases">
        <authorList>
            <person name="Noorani M."/>
        </authorList>
    </citation>
    <scope>NUCLEOTIDE SEQUENCE [LARGE SCALE GENOMIC DNA]</scope>
    <source>
        <strain evidence="3 4">CECT 5088</strain>
    </source>
</reference>
<dbReference type="Proteomes" id="UP000048908">
    <property type="component" value="Unassembled WGS sequence"/>
</dbReference>
<accession>A0A0M6XRY5</accession>
<name>A0A0M6XRY5_9RHOB</name>
<protein>
    <submittedName>
        <fullName evidence="3">Flp pilus assembly protein, protease CpaA</fullName>
    </submittedName>
</protein>
<keyword evidence="3" id="KW-0378">Hydrolase</keyword>